<evidence type="ECO:0000256" key="5">
    <source>
        <dbReference type="ARBA" id="ARBA00041396"/>
    </source>
</evidence>
<evidence type="ECO:0000256" key="7">
    <source>
        <dbReference type="SAM" id="Phobius"/>
    </source>
</evidence>
<dbReference type="GO" id="GO:0046856">
    <property type="term" value="P:phosphatidylinositol dephosphorylation"/>
    <property type="evidence" value="ECO:0007669"/>
    <property type="project" value="TreeGrafter"/>
</dbReference>
<dbReference type="EMBL" id="CASHTH010003079">
    <property type="protein sequence ID" value="CAI8040077.1"/>
    <property type="molecule type" value="Genomic_DNA"/>
</dbReference>
<sequence length="220" mass="24999">MKESSGTILSVQQGVFRTNCMDCLDRTNVVQSLLAHRALQDQLQKMNLLGDNEHIEEYKGFEYVFKNVWADNADVCANQYAGTGALKTDFTRTGKRTFLGLLKDGYNSAVRYYYNNFNDGYKQDAIDVFLGNYVVNRMETSSMPDVQRAQKYYLMPTIILVTFSLFFLSLLIPSSNLFLQLLHTLFWGGIGSISLLYVCMHGEDFVDIPRLVGEVSVSRT</sequence>
<evidence type="ECO:0000256" key="3">
    <source>
        <dbReference type="ARBA" id="ARBA00036807"/>
    </source>
</evidence>
<comment type="catalytic activity">
    <reaction evidence="2">
        <text>a 1,2-diacyl-sn-glycero-3-phospho-(1D-myo-inositol-3-phosphate) + H2O = a 1,2-diacyl-sn-glycero-3-phospho-(1D-myo-inositol) + phosphate</text>
        <dbReference type="Rhea" id="RHEA:12316"/>
        <dbReference type="ChEBI" id="CHEBI:15377"/>
        <dbReference type="ChEBI" id="CHEBI:43474"/>
        <dbReference type="ChEBI" id="CHEBI:57880"/>
        <dbReference type="ChEBI" id="CHEBI:58088"/>
        <dbReference type="EC" id="3.1.3.64"/>
    </reaction>
    <physiologicalReaction direction="left-to-right" evidence="2">
        <dbReference type="Rhea" id="RHEA:12317"/>
    </physiologicalReaction>
</comment>
<keyword evidence="7" id="KW-0472">Membrane</keyword>
<gene>
    <name evidence="9" type="ORF">GBAR_LOCUS22335</name>
</gene>
<evidence type="ECO:0000256" key="4">
    <source>
        <dbReference type="ARBA" id="ARBA00040795"/>
    </source>
</evidence>
<name>A0AA35X714_GEOBA</name>
<dbReference type="GO" id="GO:0043812">
    <property type="term" value="F:phosphatidylinositol-4-phosphate phosphatase activity"/>
    <property type="evidence" value="ECO:0007669"/>
    <property type="project" value="TreeGrafter"/>
</dbReference>
<dbReference type="PANTHER" id="PTHR45662:SF2">
    <property type="entry name" value="PHOSPHATIDYLINOSITOL-3-PHOSPHATASE SAC1"/>
    <property type="match status" value="1"/>
</dbReference>
<evidence type="ECO:0000313" key="9">
    <source>
        <dbReference type="EMBL" id="CAI8040077.1"/>
    </source>
</evidence>
<feature type="domain" description="SAC" evidence="8">
    <location>
        <begin position="1"/>
        <end position="82"/>
    </location>
</feature>
<dbReference type="EC" id="3.1.3.64" evidence="1"/>
<reference evidence="9" key="1">
    <citation type="submission" date="2023-03" db="EMBL/GenBank/DDBJ databases">
        <authorList>
            <person name="Steffen K."/>
            <person name="Cardenas P."/>
        </authorList>
    </citation>
    <scope>NUCLEOTIDE SEQUENCE</scope>
</reference>
<evidence type="ECO:0000313" key="10">
    <source>
        <dbReference type="Proteomes" id="UP001174909"/>
    </source>
</evidence>
<keyword evidence="7" id="KW-0812">Transmembrane</keyword>
<accession>A0AA35X714</accession>
<dbReference type="AlphaFoldDB" id="A0AA35X714"/>
<evidence type="ECO:0000256" key="2">
    <source>
        <dbReference type="ARBA" id="ARBA00036631"/>
    </source>
</evidence>
<comment type="catalytic activity">
    <reaction evidence="3">
        <text>a 1,2-diacyl-sn-glycero-3-phospho-(1D-myo-inositol 4-phosphate) + H2O = a 1,2-diacyl-sn-glycero-3-phospho-(1D-myo-inositol) + phosphate</text>
        <dbReference type="Rhea" id="RHEA:55652"/>
        <dbReference type="ChEBI" id="CHEBI:15377"/>
        <dbReference type="ChEBI" id="CHEBI:43474"/>
        <dbReference type="ChEBI" id="CHEBI:57880"/>
        <dbReference type="ChEBI" id="CHEBI:58178"/>
    </reaction>
    <physiologicalReaction direction="left-to-right" evidence="3">
        <dbReference type="Rhea" id="RHEA:55653"/>
    </physiologicalReaction>
</comment>
<keyword evidence="7" id="KW-1133">Transmembrane helix</keyword>
<dbReference type="InterPro" id="IPR002013">
    <property type="entry name" value="SAC_dom"/>
</dbReference>
<proteinExistence type="predicted"/>
<dbReference type="GO" id="GO:0004438">
    <property type="term" value="F:phosphatidylinositol-3-phosphate phosphatase activity"/>
    <property type="evidence" value="ECO:0007669"/>
    <property type="project" value="UniProtKB-EC"/>
</dbReference>
<evidence type="ECO:0000256" key="1">
    <source>
        <dbReference type="ARBA" id="ARBA00013038"/>
    </source>
</evidence>
<keyword evidence="10" id="KW-1185">Reference proteome</keyword>
<dbReference type="Proteomes" id="UP001174909">
    <property type="component" value="Unassembled WGS sequence"/>
</dbReference>
<evidence type="ECO:0000256" key="6">
    <source>
        <dbReference type="ARBA" id="ARBA00041911"/>
    </source>
</evidence>
<organism evidence="9 10">
    <name type="scientific">Geodia barretti</name>
    <name type="common">Barrett's horny sponge</name>
    <dbReference type="NCBI Taxonomy" id="519541"/>
    <lineage>
        <taxon>Eukaryota</taxon>
        <taxon>Metazoa</taxon>
        <taxon>Porifera</taxon>
        <taxon>Demospongiae</taxon>
        <taxon>Heteroscleromorpha</taxon>
        <taxon>Tetractinellida</taxon>
        <taxon>Astrophorina</taxon>
        <taxon>Geodiidae</taxon>
        <taxon>Geodia</taxon>
    </lineage>
</organism>
<comment type="caution">
    <text evidence="9">The sequence shown here is derived from an EMBL/GenBank/DDBJ whole genome shotgun (WGS) entry which is preliminary data.</text>
</comment>
<dbReference type="GO" id="GO:0005783">
    <property type="term" value="C:endoplasmic reticulum"/>
    <property type="evidence" value="ECO:0007669"/>
    <property type="project" value="TreeGrafter"/>
</dbReference>
<dbReference type="PANTHER" id="PTHR45662">
    <property type="entry name" value="PHOSPHATIDYLINOSITIDE PHOSPHATASE SAC1"/>
    <property type="match status" value="1"/>
</dbReference>
<dbReference type="PROSITE" id="PS50275">
    <property type="entry name" value="SAC"/>
    <property type="match status" value="1"/>
</dbReference>
<feature type="transmembrane region" description="Helical" evidence="7">
    <location>
        <begin position="152"/>
        <end position="172"/>
    </location>
</feature>
<evidence type="ECO:0000259" key="8">
    <source>
        <dbReference type="PROSITE" id="PS50275"/>
    </source>
</evidence>
<protein>
    <recommendedName>
        <fullName evidence="4">Phosphatidylinositol-3-phosphatase SAC1</fullName>
        <ecNumber evidence="1">3.1.3.64</ecNumber>
    </recommendedName>
    <alternativeName>
        <fullName evidence="6">Phosphatidylinositol-4-phosphate phosphatase</fullName>
    </alternativeName>
    <alternativeName>
        <fullName evidence="5">Suppressor of actin mutations 1-like protein</fullName>
    </alternativeName>
</protein>
<feature type="transmembrane region" description="Helical" evidence="7">
    <location>
        <begin position="178"/>
        <end position="200"/>
    </location>
</feature>